<dbReference type="PANTHER" id="PTHR14689">
    <property type="entry name" value="PHORBOL-ESTER_DAG-TYPE DOMAIN-CONTAINING PROTEIN"/>
    <property type="match status" value="1"/>
</dbReference>
<dbReference type="Proteomes" id="UP000813461">
    <property type="component" value="Unassembled WGS sequence"/>
</dbReference>
<feature type="compositionally biased region" description="Polar residues" evidence="3">
    <location>
        <begin position="1092"/>
        <end position="1107"/>
    </location>
</feature>
<name>A0A8K0R3R0_9PLEO</name>
<organism evidence="5 6">
    <name type="scientific">Paraphoma chrysanthemicola</name>
    <dbReference type="NCBI Taxonomy" id="798071"/>
    <lineage>
        <taxon>Eukaryota</taxon>
        <taxon>Fungi</taxon>
        <taxon>Dikarya</taxon>
        <taxon>Ascomycota</taxon>
        <taxon>Pezizomycotina</taxon>
        <taxon>Dothideomycetes</taxon>
        <taxon>Pleosporomycetidae</taxon>
        <taxon>Pleosporales</taxon>
        <taxon>Pleosporineae</taxon>
        <taxon>Phaeosphaeriaceae</taxon>
        <taxon>Paraphoma</taxon>
    </lineage>
</organism>
<feature type="region of interest" description="Disordered" evidence="3">
    <location>
        <begin position="1240"/>
        <end position="1305"/>
    </location>
</feature>
<feature type="region of interest" description="Disordered" evidence="3">
    <location>
        <begin position="164"/>
        <end position="189"/>
    </location>
</feature>
<dbReference type="PANTHER" id="PTHR14689:SF0">
    <property type="entry name" value="COILED-COIL DOMAIN-CONTAINING PROTEIN 82"/>
    <property type="match status" value="1"/>
</dbReference>
<gene>
    <name evidence="5" type="ORF">FB567DRAFT_448263</name>
</gene>
<feature type="compositionally biased region" description="Pro residues" evidence="3">
    <location>
        <begin position="425"/>
        <end position="437"/>
    </location>
</feature>
<feature type="region of interest" description="Disordered" evidence="3">
    <location>
        <begin position="1062"/>
        <end position="1121"/>
    </location>
</feature>
<feature type="compositionally biased region" description="Low complexity" evidence="3">
    <location>
        <begin position="1062"/>
        <end position="1090"/>
    </location>
</feature>
<feature type="domain" description="Mediator complex subunit 15 KIX" evidence="4">
    <location>
        <begin position="28"/>
        <end position="102"/>
    </location>
</feature>
<feature type="compositionally biased region" description="Low complexity" evidence="3">
    <location>
        <begin position="1280"/>
        <end position="1294"/>
    </location>
</feature>
<feature type="compositionally biased region" description="Polar residues" evidence="3">
    <location>
        <begin position="885"/>
        <end position="895"/>
    </location>
</feature>
<feature type="region of interest" description="Disordered" evidence="3">
    <location>
        <begin position="1400"/>
        <end position="1426"/>
    </location>
</feature>
<evidence type="ECO:0000256" key="3">
    <source>
        <dbReference type="SAM" id="MobiDB-lite"/>
    </source>
</evidence>
<evidence type="ECO:0000256" key="2">
    <source>
        <dbReference type="ARBA" id="ARBA00023242"/>
    </source>
</evidence>
<evidence type="ECO:0000313" key="5">
    <source>
        <dbReference type="EMBL" id="KAH7082340.1"/>
    </source>
</evidence>
<evidence type="ECO:0000256" key="1">
    <source>
        <dbReference type="ARBA" id="ARBA00004123"/>
    </source>
</evidence>
<dbReference type="GO" id="GO:0005634">
    <property type="term" value="C:nucleus"/>
    <property type="evidence" value="ECO:0007669"/>
    <property type="project" value="UniProtKB-SubCell"/>
</dbReference>
<feature type="region of interest" description="Disordered" evidence="3">
    <location>
        <begin position="782"/>
        <end position="933"/>
    </location>
</feature>
<feature type="compositionally biased region" description="Polar residues" evidence="3">
    <location>
        <begin position="1405"/>
        <end position="1424"/>
    </location>
</feature>
<dbReference type="Pfam" id="PF16987">
    <property type="entry name" value="KIX_2"/>
    <property type="match status" value="1"/>
</dbReference>
<keyword evidence="6" id="KW-1185">Reference proteome</keyword>
<feature type="compositionally biased region" description="Polar residues" evidence="3">
    <location>
        <begin position="1167"/>
        <end position="1179"/>
    </location>
</feature>
<protein>
    <recommendedName>
        <fullName evidence="4">Mediator complex subunit 15 KIX domain-containing protein</fullName>
    </recommendedName>
</protein>
<comment type="caution">
    <text evidence="5">The sequence shown here is derived from an EMBL/GenBank/DDBJ whole genome shotgun (WGS) entry which is preliminary data.</text>
</comment>
<evidence type="ECO:0000259" key="4">
    <source>
        <dbReference type="Pfam" id="PF16987"/>
    </source>
</evidence>
<sequence length="1513" mass="166116">MGPRPQAGLQHFIQHYRTQQQQNKIPPGWQQSVSPEERGQLGLQFFTQYRLLKTDVSEMEAMRASVNFETQNFMAAQSKDQYVNNIKQKLMMMTSARQQQLQRMQNSMGQMGNMNGMGNAQMGIMGQQGPQGPRQGTPQQFNPAFPNAQLRQPMQVSPVPMPQGQPNMGMNNGNLNQQQNPQQTNLQQAQQNRNETMLINQFAKRLMDTCKDDIRQKFQRDVQEWPEDKKQQLQAQGVNPLFFRFRQHAELLYRRGALNQQGANGNPMQPGGQNRMPNQLGVNQRPDPGFDFNAIANQQIEAMRANDAGATVVPASNNMNGTQMNGFPGQNSQQNAALAQRQAVEAAAFQNNMQRQHQQQVQQAQAQAQAQAHAQLEQQRQRQAAQQRNSNQLLQGLNGGLNPGGMNLPPASQSPGPMSMLNRPMLPPGQPAPPTPQQQPQNHVPVMTPRAGQVNDPQQVSALLREAQQRANAVAHSNQPLTEHVRMSMMPADLDPQVKAQLLKVPEQQFRGILQNYMQSVRRNNGMVPFLGQVGQQQPNPLFNPQQPPQQGMPNPMMGGNMANLGRPGPNLGQQQPGVGQPLTPGQRALQGNQQNQQNQQNPAFQQQRLAAAHHMLRQNPGIIQATDDKPYPPNVLNIQVRQSLPPDVKTWRQLKQWANQNPAIMPGVDLNKLLLLQVLHFQDIVKQQQGGGPGMPAAQPNMPGVAPPAQMAPNPGPMRTPQQQMNMQNMPAIQVTPQEMQTYRQKLQAQNTQISDDQLRQYIMKQKLNLLQQQRAQHTQSAMLAQQAQQRAGQPQQQAGAGNQQQQQPIRPPTAQSQAPQATPQTKAAARPQQTAQANAANAKGTKRPNDDSSDPTTDGTTTNTAPQAPAMVPTRSGAGLNFTPEQMSKMTPTQQAQMKAQLLKAQDASNAAGNKAQQQQQQQQRDLPSPEEIRTRMADPERMKAFAAMIADVEKSLPPRQPVQLPPQLRVPLQQALKDQLDKLKKTEQAMRIFHVSYDGASSETFVRQIAKSRALVFQQINRQDGTLHDQVTLTADEFKQHIRAMISFGIKMIGRVTNPAGQAPASSATQSSQASNAPPAQLNAANLKSLEQQQRQSKAPSAPTTDRPPFALGDQSARGAPTYFEGAKTVTNLVLPDKKRTKLDSVSQSSTPGAKASPRIGTGKSHSPEMTRQSGPDKQAPQRPTFKCKLPDCEYSVRGFDSQAELDAHVGQMHVKIENPMQFALESMADYLDVDQKTGEPKIDPNATKRPAKTAPNANRAAQPIKAEHMPGAPLNAATPAGTQAAATPMARVPTQTGMKSSPVANFLKTPQTMAKATTPGSGAHAKATPTSMPRPAPKEPHPVPSAEPDKAEEQLPLMPMSLLDYSYEDTFAALDANGPFTCLDLKDEDTTWALRSRPVSPMTTPDSSAKDTPSTRTSDISENDNLHINLDLDMSMPDAWAIGLTNNALPLDMQLSEDLQNLGVMLPDMDNDDMLLFPAYGDGMMDLDTLEKTMESMGGSLDPSVLGPM</sequence>
<evidence type="ECO:0000313" key="6">
    <source>
        <dbReference type="Proteomes" id="UP000813461"/>
    </source>
</evidence>
<feature type="compositionally biased region" description="Low complexity" evidence="3">
    <location>
        <begin position="786"/>
        <end position="845"/>
    </location>
</feature>
<proteinExistence type="predicted"/>
<feature type="compositionally biased region" description="Low complexity" evidence="3">
    <location>
        <begin position="896"/>
        <end position="910"/>
    </location>
</feature>
<feature type="region of interest" description="Disordered" evidence="3">
    <location>
        <begin position="544"/>
        <end position="608"/>
    </location>
</feature>
<accession>A0A8K0R3R0</accession>
<feature type="compositionally biased region" description="Basic and acidic residues" evidence="3">
    <location>
        <begin position="1340"/>
        <end position="1355"/>
    </location>
</feature>
<dbReference type="EMBL" id="JAGMVJ010000014">
    <property type="protein sequence ID" value="KAH7082340.1"/>
    <property type="molecule type" value="Genomic_DNA"/>
</dbReference>
<feature type="region of interest" description="Disordered" evidence="3">
    <location>
        <begin position="1317"/>
        <end position="1355"/>
    </location>
</feature>
<feature type="region of interest" description="Disordered" evidence="3">
    <location>
        <begin position="1144"/>
        <end position="1189"/>
    </location>
</feature>
<keyword evidence="2" id="KW-0539">Nucleus</keyword>
<feature type="region of interest" description="Disordered" evidence="3">
    <location>
        <begin position="394"/>
        <end position="452"/>
    </location>
</feature>
<feature type="region of interest" description="Disordered" evidence="3">
    <location>
        <begin position="313"/>
        <end position="338"/>
    </location>
</feature>
<feature type="compositionally biased region" description="Low complexity" evidence="3">
    <location>
        <begin position="856"/>
        <end position="866"/>
    </location>
</feature>
<reference evidence="5" key="1">
    <citation type="journal article" date="2021" name="Nat. Commun.">
        <title>Genetic determinants of endophytism in the Arabidopsis root mycobiome.</title>
        <authorList>
            <person name="Mesny F."/>
            <person name="Miyauchi S."/>
            <person name="Thiergart T."/>
            <person name="Pickel B."/>
            <person name="Atanasova L."/>
            <person name="Karlsson M."/>
            <person name="Huettel B."/>
            <person name="Barry K.W."/>
            <person name="Haridas S."/>
            <person name="Chen C."/>
            <person name="Bauer D."/>
            <person name="Andreopoulos W."/>
            <person name="Pangilinan J."/>
            <person name="LaButti K."/>
            <person name="Riley R."/>
            <person name="Lipzen A."/>
            <person name="Clum A."/>
            <person name="Drula E."/>
            <person name="Henrissat B."/>
            <person name="Kohler A."/>
            <person name="Grigoriev I.V."/>
            <person name="Martin F.M."/>
            <person name="Hacquard S."/>
        </authorList>
    </citation>
    <scope>NUCLEOTIDE SEQUENCE</scope>
    <source>
        <strain evidence="5">MPI-SDFR-AT-0120</strain>
    </source>
</reference>
<dbReference type="OrthoDB" id="3918840at2759"/>
<comment type="subcellular location">
    <subcellularLocation>
        <location evidence="1">Nucleus</location>
    </subcellularLocation>
</comment>
<dbReference type="InterPro" id="IPR036546">
    <property type="entry name" value="MED15_KIX"/>
</dbReference>
<feature type="compositionally biased region" description="Polar residues" evidence="3">
    <location>
        <begin position="314"/>
        <end position="335"/>
    </location>
</feature>